<accession>A0ABD0NUU5</accession>
<keyword evidence="2" id="KW-1185">Reference proteome</keyword>
<organism evidence="1 2">
    <name type="scientific">Cirrhinus mrigala</name>
    <name type="common">Mrigala</name>
    <dbReference type="NCBI Taxonomy" id="683832"/>
    <lineage>
        <taxon>Eukaryota</taxon>
        <taxon>Metazoa</taxon>
        <taxon>Chordata</taxon>
        <taxon>Craniata</taxon>
        <taxon>Vertebrata</taxon>
        <taxon>Euteleostomi</taxon>
        <taxon>Actinopterygii</taxon>
        <taxon>Neopterygii</taxon>
        <taxon>Teleostei</taxon>
        <taxon>Ostariophysi</taxon>
        <taxon>Cypriniformes</taxon>
        <taxon>Cyprinidae</taxon>
        <taxon>Labeoninae</taxon>
        <taxon>Labeonini</taxon>
        <taxon>Cirrhinus</taxon>
    </lineage>
</organism>
<dbReference type="PANTHER" id="PTHR33066">
    <property type="entry name" value="INTEGRASE_SAM-LIKE_N DOMAIN-CONTAINING PROTEIN"/>
    <property type="match status" value="1"/>
</dbReference>
<protein>
    <submittedName>
        <fullName evidence="1">Uncharacterized protein</fullName>
    </submittedName>
</protein>
<reference evidence="1 2" key="1">
    <citation type="submission" date="2024-05" db="EMBL/GenBank/DDBJ databases">
        <title>Genome sequencing and assembly of Indian major carp, Cirrhinus mrigala (Hamilton, 1822).</title>
        <authorList>
            <person name="Mohindra V."/>
            <person name="Chowdhury L.M."/>
            <person name="Lal K."/>
            <person name="Jena J.K."/>
        </authorList>
    </citation>
    <scope>NUCLEOTIDE SEQUENCE [LARGE SCALE GENOMIC DNA]</scope>
    <source>
        <strain evidence="1">CM1030</strain>
        <tissue evidence="1">Blood</tissue>
    </source>
</reference>
<dbReference type="EMBL" id="JAMKFB020000019">
    <property type="protein sequence ID" value="KAL0165659.1"/>
    <property type="molecule type" value="Genomic_DNA"/>
</dbReference>
<sequence length="180" mass="19339">VPTTPFRDQVVHLQALPSEEADLALALIVYVDRSRTFRHSKQLFVCFGGQQKGNAVSKQRLAHWVVDAITLAYESHGESCPLGVRAHSTRSVASSYALAHGASLTDMTAGDGHDRCLMCLGIKHSETAFEDESCAHCGSMTVADLRIRLCFLQRGGVPVPLPRSSVPSGKCWEGTTSGGS</sequence>
<evidence type="ECO:0000313" key="2">
    <source>
        <dbReference type="Proteomes" id="UP001529510"/>
    </source>
</evidence>
<dbReference type="PANTHER" id="PTHR33066:SF2">
    <property type="entry name" value="FILAGGRIN-2-LIKE"/>
    <property type="match status" value="1"/>
</dbReference>
<dbReference type="Proteomes" id="UP001529510">
    <property type="component" value="Unassembled WGS sequence"/>
</dbReference>
<dbReference type="AlphaFoldDB" id="A0ABD0NUU5"/>
<feature type="non-terminal residue" evidence="1">
    <location>
        <position position="1"/>
    </location>
</feature>
<evidence type="ECO:0000313" key="1">
    <source>
        <dbReference type="EMBL" id="KAL0165659.1"/>
    </source>
</evidence>
<proteinExistence type="predicted"/>
<gene>
    <name evidence="1" type="ORF">M9458_037503</name>
</gene>
<comment type="caution">
    <text evidence="1">The sequence shown here is derived from an EMBL/GenBank/DDBJ whole genome shotgun (WGS) entry which is preliminary data.</text>
</comment>
<name>A0ABD0NUU5_CIRMR</name>